<evidence type="ECO:0000256" key="2">
    <source>
        <dbReference type="SAM" id="Phobius"/>
    </source>
</evidence>
<keyword evidence="2" id="KW-1133">Transmembrane helix</keyword>
<evidence type="ECO:0000313" key="3">
    <source>
        <dbReference type="EMBL" id="MBP3964364.1"/>
    </source>
</evidence>
<dbReference type="RefSeq" id="WP_210659606.1">
    <property type="nucleotide sequence ID" value="NZ_JAGKSP010000006.1"/>
</dbReference>
<evidence type="ECO:0000256" key="1">
    <source>
        <dbReference type="SAM" id="MobiDB-lite"/>
    </source>
</evidence>
<feature type="compositionally biased region" description="Low complexity" evidence="1">
    <location>
        <begin position="93"/>
        <end position="103"/>
    </location>
</feature>
<feature type="compositionally biased region" description="Polar residues" evidence="1">
    <location>
        <begin position="65"/>
        <end position="92"/>
    </location>
</feature>
<dbReference type="EMBL" id="JAGKSP010000006">
    <property type="protein sequence ID" value="MBP3964364.1"/>
    <property type="molecule type" value="Genomic_DNA"/>
</dbReference>
<sequence length="235" mass="25450">MNNKRQTIWLVSMLSLMVILSAYYLFTEDVNPSQVATDGTQQEQVKGDATEASGTTANDEGITVTDVTDGTSANATDSNATDSTSNAAQEQGTATDPAATAAANQEDEEVLRQLEEAGGFSASVFSQMQEKRDQKLYDEYNKLYGTISDTKQDDKAAGSAVEQLNLLEDKSSKITGLEEELVKQFSNAAVYPDGDRYKVVVQSDKLEKSQADSILTMVITELGVSPEQVTIQYVK</sequence>
<dbReference type="Pfam" id="PF12685">
    <property type="entry name" value="SpoIIIAH"/>
    <property type="match status" value="1"/>
</dbReference>
<feature type="transmembrane region" description="Helical" evidence="2">
    <location>
        <begin position="7"/>
        <end position="26"/>
    </location>
</feature>
<keyword evidence="2" id="KW-0812">Transmembrane</keyword>
<dbReference type="InterPro" id="IPR024232">
    <property type="entry name" value="SpoIIIAH"/>
</dbReference>
<evidence type="ECO:0000313" key="4">
    <source>
        <dbReference type="Proteomes" id="UP000673394"/>
    </source>
</evidence>
<gene>
    <name evidence="3" type="ORF">I8J30_16740</name>
</gene>
<dbReference type="Gene3D" id="1.10.287.4300">
    <property type="entry name" value="Stage III sporulation protein AH-like"/>
    <property type="match status" value="1"/>
</dbReference>
<protein>
    <submittedName>
        <fullName evidence="3">SpoIIIAH-like family protein</fullName>
    </submittedName>
</protein>
<keyword evidence="2" id="KW-0472">Membrane</keyword>
<dbReference type="InterPro" id="IPR038503">
    <property type="entry name" value="SpoIIIAH_sf"/>
</dbReference>
<comment type="caution">
    <text evidence="3">The sequence shown here is derived from an EMBL/GenBank/DDBJ whole genome shotgun (WGS) entry which is preliminary data.</text>
</comment>
<dbReference type="Proteomes" id="UP000673394">
    <property type="component" value="Unassembled WGS sequence"/>
</dbReference>
<name>A0ABS5CEG2_9BACL</name>
<reference evidence="3 4" key="1">
    <citation type="submission" date="2021-04" db="EMBL/GenBank/DDBJ databases">
        <title>Paenibacillus sp. DLE-14 whole genome sequence.</title>
        <authorList>
            <person name="Ham Y.J."/>
        </authorList>
    </citation>
    <scope>NUCLEOTIDE SEQUENCE [LARGE SCALE GENOMIC DNA]</scope>
    <source>
        <strain evidence="3 4">DLE-14</strain>
    </source>
</reference>
<feature type="region of interest" description="Disordered" evidence="1">
    <location>
        <begin position="36"/>
        <end position="107"/>
    </location>
</feature>
<accession>A0ABS5CEG2</accession>
<keyword evidence="4" id="KW-1185">Reference proteome</keyword>
<organism evidence="3 4">
    <name type="scientific">Paenibacillus lignilyticus</name>
    <dbReference type="NCBI Taxonomy" id="1172615"/>
    <lineage>
        <taxon>Bacteria</taxon>
        <taxon>Bacillati</taxon>
        <taxon>Bacillota</taxon>
        <taxon>Bacilli</taxon>
        <taxon>Bacillales</taxon>
        <taxon>Paenibacillaceae</taxon>
        <taxon>Paenibacillus</taxon>
    </lineage>
</organism>
<proteinExistence type="predicted"/>